<proteinExistence type="predicted"/>
<sequence length="454" mass="50440">MAIISFTNYKRGQTTGCMGAVMRYTMQNKKTECDGKQLVTGINCQPESVYADFMTTKRLHHKTDGVLFYHMVQSFPKGEAVDPVAAHAAALKLAEYYEGYEVLVCTHTDREHIHSHFLINSVNFDTGKKLHIAKEQLQELRQRNDQVCMEFSLPVFQPKDRKQKTKTMTVGEYHTAARGQSKKLQLMNIINDCMRHASNRAEFIALMESEGYKVRWETSRRNITYTTPSGWQCRDRLLFGDKYLKENMEYEFRIREEIIYGRAVGKKPSRADGTDYAASGAGADNAPRSASHESGVGGTAEQPLHTGGPHRETDWLSEEEQRTAGAAPDPDADGGAAESGEASGADERTGWEAEREAFFSARHQTAQTESAGHSMDQSAVGTGSPGADWAGAVGGVVQLGHALERGQGPAPVMDATTTHHQTDSKALRKERQKKIALGHKEDDHEEEPTWQQTM</sequence>
<evidence type="ECO:0000259" key="2">
    <source>
        <dbReference type="Pfam" id="PF03432"/>
    </source>
</evidence>
<feature type="compositionally biased region" description="Basic and acidic residues" evidence="1">
    <location>
        <begin position="420"/>
        <end position="429"/>
    </location>
</feature>
<feature type="region of interest" description="Disordered" evidence="1">
    <location>
        <begin position="266"/>
        <end position="349"/>
    </location>
</feature>
<protein>
    <recommendedName>
        <fullName evidence="2">MobA/VirD2-like nuclease domain-containing protein</fullName>
    </recommendedName>
</protein>
<dbReference type="Proteomes" id="UP000195897">
    <property type="component" value="Unassembled WGS sequence"/>
</dbReference>
<dbReference type="Pfam" id="PF03432">
    <property type="entry name" value="Relaxase"/>
    <property type="match status" value="1"/>
</dbReference>
<evidence type="ECO:0000313" key="3">
    <source>
        <dbReference type="EMBL" id="OUP51785.1"/>
    </source>
</evidence>
<dbReference type="InterPro" id="IPR005094">
    <property type="entry name" value="Endonuclease_MobA/VirD2"/>
</dbReference>
<feature type="compositionally biased region" description="Polar residues" evidence="1">
    <location>
        <begin position="363"/>
        <end position="381"/>
    </location>
</feature>
<evidence type="ECO:0000256" key="1">
    <source>
        <dbReference type="SAM" id="MobiDB-lite"/>
    </source>
</evidence>
<feature type="compositionally biased region" description="Basic and acidic residues" evidence="1">
    <location>
        <begin position="309"/>
        <end position="322"/>
    </location>
</feature>
<dbReference type="EMBL" id="NFKK01000017">
    <property type="protein sequence ID" value="OUP51785.1"/>
    <property type="molecule type" value="Genomic_DNA"/>
</dbReference>
<dbReference type="AlphaFoldDB" id="A0A1Y4L4S9"/>
<name>A0A1Y4L4S9_9FIRM</name>
<reference evidence="4" key="1">
    <citation type="submission" date="2017-04" db="EMBL/GenBank/DDBJ databases">
        <title>Function of individual gut microbiota members based on whole genome sequencing of pure cultures obtained from chicken caecum.</title>
        <authorList>
            <person name="Medvecky M."/>
            <person name="Cejkova D."/>
            <person name="Polansky O."/>
            <person name="Karasova D."/>
            <person name="Kubasova T."/>
            <person name="Cizek A."/>
            <person name="Rychlik I."/>
        </authorList>
    </citation>
    <scope>NUCLEOTIDE SEQUENCE [LARGE SCALE GENOMIC DNA]</scope>
    <source>
        <strain evidence="4">An180</strain>
    </source>
</reference>
<evidence type="ECO:0000313" key="4">
    <source>
        <dbReference type="Proteomes" id="UP000195897"/>
    </source>
</evidence>
<feature type="region of interest" description="Disordered" evidence="1">
    <location>
        <begin position="406"/>
        <end position="454"/>
    </location>
</feature>
<dbReference type="RefSeq" id="WP_087374051.1">
    <property type="nucleotide sequence ID" value="NZ_NFKK01000017.1"/>
</dbReference>
<feature type="compositionally biased region" description="Low complexity" evidence="1">
    <location>
        <begin position="324"/>
        <end position="343"/>
    </location>
</feature>
<feature type="domain" description="MobA/VirD2-like nuclease" evidence="2">
    <location>
        <begin position="26"/>
        <end position="153"/>
    </location>
</feature>
<accession>A0A1Y4L4S9</accession>
<comment type="caution">
    <text evidence="3">The sequence shown here is derived from an EMBL/GenBank/DDBJ whole genome shotgun (WGS) entry which is preliminary data.</text>
</comment>
<feature type="region of interest" description="Disordered" evidence="1">
    <location>
        <begin position="363"/>
        <end position="387"/>
    </location>
</feature>
<gene>
    <name evidence="3" type="ORF">B5F17_11695</name>
</gene>
<organism evidence="3 4">
    <name type="scientific">Butyricicoccus pullicaecorum</name>
    <dbReference type="NCBI Taxonomy" id="501571"/>
    <lineage>
        <taxon>Bacteria</taxon>
        <taxon>Bacillati</taxon>
        <taxon>Bacillota</taxon>
        <taxon>Clostridia</taxon>
        <taxon>Eubacteriales</taxon>
        <taxon>Butyricicoccaceae</taxon>
        <taxon>Butyricicoccus</taxon>
    </lineage>
</organism>